<name>I3ZID9_TERRK</name>
<dbReference type="eggNOG" id="COG0842">
    <property type="taxonomic scope" value="Bacteria"/>
</dbReference>
<dbReference type="PANTHER" id="PTHR43229">
    <property type="entry name" value="NODULATION PROTEIN J"/>
    <property type="match status" value="1"/>
</dbReference>
<evidence type="ECO:0000256" key="1">
    <source>
        <dbReference type="ARBA" id="ARBA00004141"/>
    </source>
</evidence>
<keyword evidence="8" id="KW-1185">Reference proteome</keyword>
<sequence length="300" mass="32687">MPYSTIKLRALAPEGFKRAMTTISKTTSPATQYLRAFLGMFLRDLHVLRREIFPFIIRIVMNPLLFLFVFTYIMPHMSNGAAMNPTQGMAANAGANFSTVLLPGLMAVAIMFSGIAAVALPLAVDFGSTREIDDRVMCPLPTAMVAIEKIIFSALQSVIAAAIVFPLAYYIPSTPVYAHVTSWPFLIAVVVLASLVAGALGLTIGTSVKPAQIGLIFGVVVMPITFLGCVYYPWKALGAIKWLQMGVLFNPIVYMSEGLRAALTPSLPHMHPALILLMLTFFLCLLTWIGTRGFLRRVIG</sequence>
<dbReference type="InterPro" id="IPR000412">
    <property type="entry name" value="ABC_2_transport"/>
</dbReference>
<dbReference type="GO" id="GO:0043190">
    <property type="term" value="C:ATP-binding cassette (ABC) transporter complex"/>
    <property type="evidence" value="ECO:0007669"/>
    <property type="project" value="InterPro"/>
</dbReference>
<dbReference type="PANTHER" id="PTHR43229:SF2">
    <property type="entry name" value="NODULATION PROTEIN J"/>
    <property type="match status" value="1"/>
</dbReference>
<evidence type="ECO:0000256" key="5">
    <source>
        <dbReference type="RuleBase" id="RU361157"/>
    </source>
</evidence>
<dbReference type="PIRSF" id="PIRSF006648">
    <property type="entry name" value="DrrB"/>
    <property type="match status" value="1"/>
</dbReference>
<feature type="transmembrane region" description="Helical" evidence="5">
    <location>
        <begin position="52"/>
        <end position="74"/>
    </location>
</feature>
<evidence type="ECO:0000256" key="4">
    <source>
        <dbReference type="ARBA" id="ARBA00023136"/>
    </source>
</evidence>
<keyword evidence="3 5" id="KW-1133">Transmembrane helix</keyword>
<comment type="similarity">
    <text evidence="5">Belongs to the ABC-2 integral membrane protein family.</text>
</comment>
<comment type="subcellular location">
    <subcellularLocation>
        <location evidence="5">Cell membrane</location>
        <topology evidence="5">Multi-pass membrane protein</topology>
    </subcellularLocation>
    <subcellularLocation>
        <location evidence="1">Membrane</location>
        <topology evidence="1">Multi-pass membrane protein</topology>
    </subcellularLocation>
</comment>
<dbReference type="GO" id="GO:0140359">
    <property type="term" value="F:ABC-type transporter activity"/>
    <property type="evidence" value="ECO:0007669"/>
    <property type="project" value="InterPro"/>
</dbReference>
<dbReference type="Proteomes" id="UP000006056">
    <property type="component" value="Chromosome"/>
</dbReference>
<dbReference type="PROSITE" id="PS51012">
    <property type="entry name" value="ABC_TM2"/>
    <property type="match status" value="1"/>
</dbReference>
<feature type="transmembrane region" description="Helical" evidence="5">
    <location>
        <begin position="183"/>
        <end position="202"/>
    </location>
</feature>
<keyword evidence="5" id="KW-1003">Cell membrane</keyword>
<keyword evidence="5" id="KW-0813">Transport</keyword>
<evidence type="ECO:0000259" key="6">
    <source>
        <dbReference type="PROSITE" id="PS51012"/>
    </source>
</evidence>
<dbReference type="AlphaFoldDB" id="I3ZID9"/>
<proteinExistence type="inferred from homology"/>
<feature type="domain" description="ABC transmembrane type-2" evidence="6">
    <location>
        <begin position="54"/>
        <end position="297"/>
    </location>
</feature>
<dbReference type="KEGG" id="trs:Terro_2771"/>
<dbReference type="InterPro" id="IPR013525">
    <property type="entry name" value="ABC2_TM"/>
</dbReference>
<dbReference type="InterPro" id="IPR047817">
    <property type="entry name" value="ABC2_TM_bact-type"/>
</dbReference>
<evidence type="ECO:0000313" key="7">
    <source>
        <dbReference type="EMBL" id="AFL89007.1"/>
    </source>
</evidence>
<feature type="transmembrane region" description="Helical" evidence="5">
    <location>
        <begin position="214"/>
        <end position="234"/>
    </location>
</feature>
<dbReference type="EMBL" id="CP003379">
    <property type="protein sequence ID" value="AFL89007.1"/>
    <property type="molecule type" value="Genomic_DNA"/>
</dbReference>
<feature type="transmembrane region" description="Helical" evidence="5">
    <location>
        <begin position="273"/>
        <end position="295"/>
    </location>
</feature>
<evidence type="ECO:0000256" key="2">
    <source>
        <dbReference type="ARBA" id="ARBA00022692"/>
    </source>
</evidence>
<dbReference type="STRING" id="926566.Terro_2771"/>
<dbReference type="InterPro" id="IPR051784">
    <property type="entry name" value="Nod_factor_ABC_transporter"/>
</dbReference>
<feature type="transmembrane region" description="Helical" evidence="5">
    <location>
        <begin position="150"/>
        <end position="171"/>
    </location>
</feature>
<keyword evidence="2 5" id="KW-0812">Transmembrane</keyword>
<dbReference type="PATRIC" id="fig|926566.3.peg.2757"/>
<accession>I3ZID9</accession>
<dbReference type="HOGENOM" id="CLU_069618_0_0_0"/>
<protein>
    <recommendedName>
        <fullName evidence="5">Transport permease protein</fullName>
    </recommendedName>
</protein>
<keyword evidence="4 5" id="KW-0472">Membrane</keyword>
<reference evidence="7 8" key="1">
    <citation type="submission" date="2012-06" db="EMBL/GenBank/DDBJ databases">
        <title>Complete genome of Terriglobus roseus DSM 18391.</title>
        <authorList>
            <consortium name="US DOE Joint Genome Institute (JGI-PGF)"/>
            <person name="Lucas S."/>
            <person name="Copeland A."/>
            <person name="Lapidus A."/>
            <person name="Glavina del Rio T."/>
            <person name="Dalin E."/>
            <person name="Tice H."/>
            <person name="Bruce D."/>
            <person name="Goodwin L."/>
            <person name="Pitluck S."/>
            <person name="Peters L."/>
            <person name="Mikhailova N."/>
            <person name="Munk A.C.C."/>
            <person name="Kyrpides N."/>
            <person name="Mavromatis K."/>
            <person name="Ivanova N."/>
            <person name="Brettin T."/>
            <person name="Detter J.C."/>
            <person name="Han C."/>
            <person name="Larimer F."/>
            <person name="Land M."/>
            <person name="Hauser L."/>
            <person name="Markowitz V."/>
            <person name="Cheng J.-F."/>
            <person name="Hugenholtz P."/>
            <person name="Woyke T."/>
            <person name="Wu D."/>
            <person name="Brambilla E."/>
            <person name="Klenk H.-P."/>
            <person name="Eisen J.A."/>
        </authorList>
    </citation>
    <scope>NUCLEOTIDE SEQUENCE [LARGE SCALE GENOMIC DNA]</scope>
    <source>
        <strain evidence="8">DSM 18391 / NRRL B-41598 / KBS 63</strain>
    </source>
</reference>
<evidence type="ECO:0000313" key="8">
    <source>
        <dbReference type="Proteomes" id="UP000006056"/>
    </source>
</evidence>
<organism evidence="7 8">
    <name type="scientific">Terriglobus roseus (strain DSM 18391 / NRRL B-41598 / KBS 63)</name>
    <dbReference type="NCBI Taxonomy" id="926566"/>
    <lineage>
        <taxon>Bacteria</taxon>
        <taxon>Pseudomonadati</taxon>
        <taxon>Acidobacteriota</taxon>
        <taxon>Terriglobia</taxon>
        <taxon>Terriglobales</taxon>
        <taxon>Acidobacteriaceae</taxon>
        <taxon>Terriglobus</taxon>
    </lineage>
</organism>
<evidence type="ECO:0000256" key="3">
    <source>
        <dbReference type="ARBA" id="ARBA00022989"/>
    </source>
</evidence>
<feature type="transmembrane region" description="Helical" evidence="5">
    <location>
        <begin position="105"/>
        <end position="129"/>
    </location>
</feature>
<dbReference type="Pfam" id="PF01061">
    <property type="entry name" value="ABC2_membrane"/>
    <property type="match status" value="1"/>
</dbReference>
<gene>
    <name evidence="7" type="ordered locus">Terro_2771</name>
</gene>